<comment type="caution">
    <text evidence="2">The sequence shown here is derived from an EMBL/GenBank/DDBJ whole genome shotgun (WGS) entry which is preliminary data.</text>
</comment>
<evidence type="ECO:0000256" key="1">
    <source>
        <dbReference type="SAM" id="MobiDB-lite"/>
    </source>
</evidence>
<name>A0A4Y7SHE3_COPMI</name>
<organism evidence="2 3">
    <name type="scientific">Coprinellus micaceus</name>
    <name type="common">Glistening ink-cap mushroom</name>
    <name type="synonym">Coprinus micaceus</name>
    <dbReference type="NCBI Taxonomy" id="71717"/>
    <lineage>
        <taxon>Eukaryota</taxon>
        <taxon>Fungi</taxon>
        <taxon>Dikarya</taxon>
        <taxon>Basidiomycota</taxon>
        <taxon>Agaricomycotina</taxon>
        <taxon>Agaricomycetes</taxon>
        <taxon>Agaricomycetidae</taxon>
        <taxon>Agaricales</taxon>
        <taxon>Agaricineae</taxon>
        <taxon>Psathyrellaceae</taxon>
        <taxon>Coprinellus</taxon>
    </lineage>
</organism>
<reference evidence="2 3" key="1">
    <citation type="journal article" date="2019" name="Nat. Ecol. Evol.">
        <title>Megaphylogeny resolves global patterns of mushroom evolution.</title>
        <authorList>
            <person name="Varga T."/>
            <person name="Krizsan K."/>
            <person name="Foldi C."/>
            <person name="Dima B."/>
            <person name="Sanchez-Garcia M."/>
            <person name="Sanchez-Ramirez S."/>
            <person name="Szollosi G.J."/>
            <person name="Szarkandi J.G."/>
            <person name="Papp V."/>
            <person name="Albert L."/>
            <person name="Andreopoulos W."/>
            <person name="Angelini C."/>
            <person name="Antonin V."/>
            <person name="Barry K.W."/>
            <person name="Bougher N.L."/>
            <person name="Buchanan P."/>
            <person name="Buyck B."/>
            <person name="Bense V."/>
            <person name="Catcheside P."/>
            <person name="Chovatia M."/>
            <person name="Cooper J."/>
            <person name="Damon W."/>
            <person name="Desjardin D."/>
            <person name="Finy P."/>
            <person name="Geml J."/>
            <person name="Haridas S."/>
            <person name="Hughes K."/>
            <person name="Justo A."/>
            <person name="Karasinski D."/>
            <person name="Kautmanova I."/>
            <person name="Kiss B."/>
            <person name="Kocsube S."/>
            <person name="Kotiranta H."/>
            <person name="LaButti K.M."/>
            <person name="Lechner B.E."/>
            <person name="Liimatainen K."/>
            <person name="Lipzen A."/>
            <person name="Lukacs Z."/>
            <person name="Mihaltcheva S."/>
            <person name="Morgado L.N."/>
            <person name="Niskanen T."/>
            <person name="Noordeloos M.E."/>
            <person name="Ohm R.A."/>
            <person name="Ortiz-Santana B."/>
            <person name="Ovrebo C."/>
            <person name="Racz N."/>
            <person name="Riley R."/>
            <person name="Savchenko A."/>
            <person name="Shiryaev A."/>
            <person name="Soop K."/>
            <person name="Spirin V."/>
            <person name="Szebenyi C."/>
            <person name="Tomsovsky M."/>
            <person name="Tulloss R.E."/>
            <person name="Uehling J."/>
            <person name="Grigoriev I.V."/>
            <person name="Vagvolgyi C."/>
            <person name="Papp T."/>
            <person name="Martin F.M."/>
            <person name="Miettinen O."/>
            <person name="Hibbett D.S."/>
            <person name="Nagy L.G."/>
        </authorList>
    </citation>
    <scope>NUCLEOTIDE SEQUENCE [LARGE SCALE GENOMIC DNA]</scope>
    <source>
        <strain evidence="2 3">FP101781</strain>
    </source>
</reference>
<accession>A0A4Y7SHE3</accession>
<feature type="region of interest" description="Disordered" evidence="1">
    <location>
        <begin position="189"/>
        <end position="210"/>
    </location>
</feature>
<dbReference type="AlphaFoldDB" id="A0A4Y7SHE3"/>
<dbReference type="Proteomes" id="UP000298030">
    <property type="component" value="Unassembled WGS sequence"/>
</dbReference>
<gene>
    <name evidence="2" type="ORF">FA13DRAFT_1717214</name>
</gene>
<keyword evidence="3" id="KW-1185">Reference proteome</keyword>
<sequence length="210" mass="23077">MVRALNLLSPETPSSPCLPTLPTAEGNPLTSSLWQPISYLSWWSAMREVAEAIRGPIVTSMLYLAPGRRFALAPWYHFSQWRGQHAFERYGWIVAMGAQGFTDVHTPSFSSYCLASYGPPQNRYTSESNTSPLGMDTYDWGDVPPHRDVLVKAGGEVKNSTEKVIKLPSGSVGHSADEIDISARGINAARNTQPDPTLSPRVESGWPHCC</sequence>
<protein>
    <submittedName>
        <fullName evidence="2">Uncharacterized protein</fullName>
    </submittedName>
</protein>
<evidence type="ECO:0000313" key="3">
    <source>
        <dbReference type="Proteomes" id="UP000298030"/>
    </source>
</evidence>
<dbReference type="EMBL" id="QPFP01000120">
    <property type="protein sequence ID" value="TEB21151.1"/>
    <property type="molecule type" value="Genomic_DNA"/>
</dbReference>
<proteinExistence type="predicted"/>
<evidence type="ECO:0000313" key="2">
    <source>
        <dbReference type="EMBL" id="TEB21151.1"/>
    </source>
</evidence>